<evidence type="ECO:0000313" key="5">
    <source>
        <dbReference type="Proteomes" id="UP000298781"/>
    </source>
</evidence>
<dbReference type="InterPro" id="IPR000182">
    <property type="entry name" value="GNAT_dom"/>
</dbReference>
<keyword evidence="5" id="KW-1185">Reference proteome</keyword>
<dbReference type="PANTHER" id="PTHR43877">
    <property type="entry name" value="AMINOALKYLPHOSPHONATE N-ACETYLTRANSFERASE-RELATED-RELATED"/>
    <property type="match status" value="1"/>
</dbReference>
<dbReference type="PROSITE" id="PS51186">
    <property type="entry name" value="GNAT"/>
    <property type="match status" value="1"/>
</dbReference>
<evidence type="ECO:0000256" key="2">
    <source>
        <dbReference type="ARBA" id="ARBA00023315"/>
    </source>
</evidence>
<dbReference type="InterPro" id="IPR050832">
    <property type="entry name" value="Bact_Acetyltransf"/>
</dbReference>
<dbReference type="Gene3D" id="3.40.630.30">
    <property type="match status" value="1"/>
</dbReference>
<proteinExistence type="predicted"/>
<dbReference type="KEGG" id="pstg:E8M01_05775"/>
<dbReference type="GO" id="GO:0016747">
    <property type="term" value="F:acyltransferase activity, transferring groups other than amino-acyl groups"/>
    <property type="evidence" value="ECO:0007669"/>
    <property type="project" value="InterPro"/>
</dbReference>
<evidence type="ECO:0000259" key="3">
    <source>
        <dbReference type="PROSITE" id="PS51186"/>
    </source>
</evidence>
<dbReference type="Pfam" id="PF00583">
    <property type="entry name" value="Acetyltransf_1"/>
    <property type="match status" value="1"/>
</dbReference>
<dbReference type="EMBL" id="CP039690">
    <property type="protein sequence ID" value="QCI63798.1"/>
    <property type="molecule type" value="Genomic_DNA"/>
</dbReference>
<organism evidence="4 5">
    <name type="scientific">Phreatobacter stygius</name>
    <dbReference type="NCBI Taxonomy" id="1940610"/>
    <lineage>
        <taxon>Bacteria</taxon>
        <taxon>Pseudomonadati</taxon>
        <taxon>Pseudomonadota</taxon>
        <taxon>Alphaproteobacteria</taxon>
        <taxon>Hyphomicrobiales</taxon>
        <taxon>Phreatobacteraceae</taxon>
        <taxon>Phreatobacter</taxon>
    </lineage>
</organism>
<name>A0A4D7AYN4_9HYPH</name>
<dbReference type="InterPro" id="IPR016181">
    <property type="entry name" value="Acyl_CoA_acyltransferase"/>
</dbReference>
<dbReference type="RefSeq" id="WP_136959255.1">
    <property type="nucleotide sequence ID" value="NZ_CP039690.1"/>
</dbReference>
<dbReference type="CDD" id="cd04301">
    <property type="entry name" value="NAT_SF"/>
    <property type="match status" value="1"/>
</dbReference>
<evidence type="ECO:0000313" key="4">
    <source>
        <dbReference type="EMBL" id="QCI63798.1"/>
    </source>
</evidence>
<sequence length="185" mass="20250">MARASSALGTIRELSGLEQQLHRDHLVRLDPDGRRDRFNGIADDTFIARYSARCFAGVTRVFALIDQDGHVRGTAELHPPQGDEPADIAFSVEPQLRRQGIASRLFEAVISAARREGFTRLRITSSSDNQAMRALARKFGASFAFSHGEAIGTLLVEARSSPPLAVEKSQDQAFPRARMPAFAGC</sequence>
<dbReference type="Proteomes" id="UP000298781">
    <property type="component" value="Chromosome"/>
</dbReference>
<reference evidence="4 5" key="1">
    <citation type="submission" date="2019-04" db="EMBL/GenBank/DDBJ databases">
        <title>Phreatobacter aquaticus sp. nov.</title>
        <authorList>
            <person name="Choi A."/>
        </authorList>
    </citation>
    <scope>NUCLEOTIDE SEQUENCE [LARGE SCALE GENOMIC DNA]</scope>
    <source>
        <strain evidence="4 5">KCTC 52518</strain>
    </source>
</reference>
<dbReference type="OrthoDB" id="7843527at2"/>
<keyword evidence="1 4" id="KW-0808">Transferase</keyword>
<dbReference type="SUPFAM" id="SSF55729">
    <property type="entry name" value="Acyl-CoA N-acyltransferases (Nat)"/>
    <property type="match status" value="1"/>
</dbReference>
<dbReference type="AlphaFoldDB" id="A0A4D7AYN4"/>
<dbReference type="PANTHER" id="PTHR43877:SF1">
    <property type="entry name" value="ACETYLTRANSFERASE"/>
    <property type="match status" value="1"/>
</dbReference>
<evidence type="ECO:0000256" key="1">
    <source>
        <dbReference type="ARBA" id="ARBA00022679"/>
    </source>
</evidence>
<gene>
    <name evidence="4" type="ORF">E8M01_05775</name>
</gene>
<keyword evidence="2" id="KW-0012">Acyltransferase</keyword>
<protein>
    <submittedName>
        <fullName evidence="4">GNAT family N-acetyltransferase</fullName>
    </submittedName>
</protein>
<accession>A0A4D7AYN4</accession>
<feature type="domain" description="N-acetyltransferase" evidence="3">
    <location>
        <begin position="9"/>
        <end position="173"/>
    </location>
</feature>